<feature type="transmembrane region" description="Helical" evidence="2">
    <location>
        <begin position="210"/>
        <end position="229"/>
    </location>
</feature>
<feature type="domain" description="VLIG-type G" evidence="4">
    <location>
        <begin position="774"/>
        <end position="839"/>
    </location>
</feature>
<evidence type="ECO:0000313" key="5">
    <source>
        <dbReference type="EMBL" id="OLP78436.1"/>
    </source>
</evidence>
<dbReference type="GO" id="GO:0005525">
    <property type="term" value="F:GTP binding"/>
    <property type="evidence" value="ECO:0007669"/>
    <property type="project" value="InterPro"/>
</dbReference>
<gene>
    <name evidence="5" type="primary">GVINP1</name>
    <name evidence="5" type="ORF">AK812_SmicGene41375</name>
</gene>
<evidence type="ECO:0000313" key="6">
    <source>
        <dbReference type="Proteomes" id="UP000186817"/>
    </source>
</evidence>
<dbReference type="Pfam" id="PF00092">
    <property type="entry name" value="VWA"/>
    <property type="match status" value="1"/>
</dbReference>
<keyword evidence="2" id="KW-0472">Membrane</keyword>
<accession>A0A1Q9C6A7</accession>
<feature type="domain" description="VWFA" evidence="3">
    <location>
        <begin position="1774"/>
        <end position="1951"/>
    </location>
</feature>
<dbReference type="PROSITE" id="PS50234">
    <property type="entry name" value="VWFA"/>
    <property type="match status" value="1"/>
</dbReference>
<feature type="transmembrane region" description="Helical" evidence="2">
    <location>
        <begin position="135"/>
        <end position="153"/>
    </location>
</feature>
<dbReference type="CDD" id="cd00198">
    <property type="entry name" value="vWFA"/>
    <property type="match status" value="1"/>
</dbReference>
<dbReference type="SUPFAM" id="SSF53300">
    <property type="entry name" value="vWA-like"/>
    <property type="match status" value="1"/>
</dbReference>
<feature type="transmembrane region" description="Helical" evidence="2">
    <location>
        <begin position="103"/>
        <end position="123"/>
    </location>
</feature>
<feature type="transmembrane region" description="Helical" evidence="2">
    <location>
        <begin position="165"/>
        <end position="183"/>
    </location>
</feature>
<dbReference type="Gene3D" id="3.40.50.410">
    <property type="entry name" value="von Willebrand factor, type A domain"/>
    <property type="match status" value="1"/>
</dbReference>
<dbReference type="SUPFAM" id="SSF52540">
    <property type="entry name" value="P-loop containing nucleoside triphosphate hydrolases"/>
    <property type="match status" value="1"/>
</dbReference>
<evidence type="ECO:0000259" key="3">
    <source>
        <dbReference type="PROSITE" id="PS50234"/>
    </source>
</evidence>
<dbReference type="InterPro" id="IPR036465">
    <property type="entry name" value="vWFA_dom_sf"/>
</dbReference>
<dbReference type="InterPro" id="IPR002035">
    <property type="entry name" value="VWF_A"/>
</dbReference>
<keyword evidence="2" id="KW-1133">Transmembrane helix</keyword>
<sequence>MGTQKEQAARVIFGTLSVAAGNLEAEAPFSVVLAASLAAVPFLTWHRALWSDLHEALRGLPVRSTALAATVMVTVMLMRQVFVDELFSQLHEAVNIAQDWEEAAQRAVAALGVFCSSLPFLIWSFAAAFPQVTRAALFGTVSLSMAGLALAGLPRPLTFAKVTRAALFSTVSLSMAGLALAGLPRRMHVSFRNLMQRLALSKIRKRLPRATGRVATAVAALGVISFVAFRAELIAEPRWLALCAGACLIPAKIFLWPRRDAQATATVPALPAFPRLEERISLESLRLLEPASETQLEEVVEEFDGSQSSWTSLAKLLCQMAKVGYPWDSLLENLREQNPNLFPETTTCNSLFLWLLSVLDKDAKRILVTERMKQHSVPLSTAWPEKRHCSELLWSMPQTPVLMSLKLSDGACGVSTLLNKVFGTDFELSGSSHGENLQLHAGLNTTNPGRGFAVVDMHGKATAVPESICLASSFVMFHTTANDLENARRTIRCLIDKKPRWLGVYVLVQSNGCEAVRQESASEGGALVSVAVGIFHIPQKKSLQKKCRPSLKKMLYKELKTRMPQSPRSLDAFSYLSALFNFMDEEEPALWQQMRSIASTCAAACADTAMEREVFPMACAYKEHCEVERKMKDAEKKDDRHEANKLKQRRDELARERSDTSPSPVANQFVGVLVSENSEVQLEQLQRIMLCEFQQKNMSQVQAQITMAQLHREVIQLICHSKQMSQNECERVQKAYADLIWKGMPFELLDGDNLHLPMSFLKKIFEELQPHMTGKHFEVLSTTGPQSSGKSTLNNCFYGSRFGVSEGRCSRGVFAEFHRTEDTIALVLDTEGLQSAERADPEFDRLMMLFTLAVSNRVDVVVKGMMTEPFKKLIEVCVRAWKHLQVAKVPEPRISWMMNQVADQNPKHHEDSFSQMFEELKLVFKPEEEAAVRKFLRLDELHKLSLTVFPSRFNEKVFVKHGVKERWTQLSINENFSRKCAEATATKLADISARKHAADHMEGPTQWLDMAQAVFHTITSYADLTYYEDIRHIELEKKMQEWISDQMRQLFREPNIRDKLAEQRQKIQESQDTWTFEAHRRQLYDLFQTAKGNVAERLDKELKLAKANENFRQRLSKNLNAELEAEFDHWCSEATQKGLEKSVRQAIARGDERLLTEVQHLLRNPNEVSSRQEAEDAFEQVWQKIVQEMKNTFNREEGKLKLFMRIYKFYPIAYKPEESEVRARSEKDDFTCSDKELFLESAYNDAGFLSSFEAVAGLATVLMKPLSKRKEHWNATVRQVRGMVVQKCCEDGFRPNQLNMHKICDVVDDEAQKLDSLLRAEFQCELSRKGRGCLIALAIIETWRSVEEAVWNDGMREINKFEEQKDDQCKFFCSQVLQDRTADQQLARRWVQGIIKNQKDQCIDDLCKQFEEVLQKEQDKLTRKAVQDELDSCLGSDDLDRQEKYILDPISAILAEFETKWGSIVEGKVDYQLIKESLRHLGYLRDALAELRDKHGLQAENASSSQLLEVTEDFAVTVTDSQRAKNQGLGAWLLAYLTQEVLLPSKWARADDGTLETCDQTASAQIELPQNQNRLPLKGSPVMSEDLRKQLQAQPALAIDNLNTFLNAAIEELESHLKVIDAEVRSEVGKRKGERKNVLKDELIPCPAKCPCCGRLCSNPTPGHTTHSCHGHLPRGFIGRHVQDGNKTASTIMCTEMKDTSVLEDENGKVMEWQEYKKNHPSWNFGDKDPGRTDFEARALRAWRKVGPRFCKRYGTRFTEHGEASSSVNGPPTHWLLILDSSPSMVGEPWLGLKEAVKALLLKLEGAKQDRFTIIQFSGTAWIEMTYEANPIVQEAFESVAPRGGYTSFQAGLECARDAVLKLAERHTGRTTAVFMSDGCDGPRDGSKMSTSTMDDFRKALEEHSTDFQFHSIAYGGHADEAQLKIMADVVGGKFSKSEDEVELKSAFVELAPLATA</sequence>
<feature type="region of interest" description="Disordered" evidence="1">
    <location>
        <begin position="632"/>
        <end position="663"/>
    </location>
</feature>
<dbReference type="PANTHER" id="PTHR14819">
    <property type="entry name" value="GTP-BINDING"/>
    <property type="match status" value="1"/>
</dbReference>
<dbReference type="Pfam" id="PF25683">
    <property type="entry name" value="URGCP_GTPase"/>
    <property type="match status" value="1"/>
</dbReference>
<feature type="compositionally biased region" description="Basic and acidic residues" evidence="1">
    <location>
        <begin position="632"/>
        <end position="659"/>
    </location>
</feature>
<proteinExistence type="predicted"/>
<comment type="caution">
    <text evidence="5">The sequence shown here is derived from an EMBL/GenBank/DDBJ whole genome shotgun (WGS) entry which is preliminary data.</text>
</comment>
<dbReference type="OrthoDB" id="1597724at2759"/>
<protein>
    <submittedName>
        <fullName evidence="5">Interferon-induced very large GTPase 1</fullName>
    </submittedName>
</protein>
<organism evidence="5 6">
    <name type="scientific">Symbiodinium microadriaticum</name>
    <name type="common">Dinoflagellate</name>
    <name type="synonym">Zooxanthella microadriatica</name>
    <dbReference type="NCBI Taxonomy" id="2951"/>
    <lineage>
        <taxon>Eukaryota</taxon>
        <taxon>Sar</taxon>
        <taxon>Alveolata</taxon>
        <taxon>Dinophyceae</taxon>
        <taxon>Suessiales</taxon>
        <taxon>Symbiodiniaceae</taxon>
        <taxon>Symbiodinium</taxon>
    </lineage>
</organism>
<dbReference type="SMART" id="SM00327">
    <property type="entry name" value="VWA"/>
    <property type="match status" value="1"/>
</dbReference>
<dbReference type="InterPro" id="IPR027417">
    <property type="entry name" value="P-loop_NTPase"/>
</dbReference>
<feature type="transmembrane region" description="Helical" evidence="2">
    <location>
        <begin position="66"/>
        <end position="83"/>
    </location>
</feature>
<dbReference type="InterPro" id="IPR052986">
    <property type="entry name" value="VLIG_GTPase"/>
</dbReference>
<keyword evidence="2" id="KW-0812">Transmembrane</keyword>
<dbReference type="Gene3D" id="3.40.50.300">
    <property type="entry name" value="P-loop containing nucleotide triphosphate hydrolases"/>
    <property type="match status" value="1"/>
</dbReference>
<evidence type="ECO:0000256" key="1">
    <source>
        <dbReference type="SAM" id="MobiDB-lite"/>
    </source>
</evidence>
<reference evidence="5 6" key="1">
    <citation type="submission" date="2016-02" db="EMBL/GenBank/DDBJ databases">
        <title>Genome analysis of coral dinoflagellate symbionts highlights evolutionary adaptations to a symbiotic lifestyle.</title>
        <authorList>
            <person name="Aranda M."/>
            <person name="Li Y."/>
            <person name="Liew Y.J."/>
            <person name="Baumgarten S."/>
            <person name="Simakov O."/>
            <person name="Wilson M."/>
            <person name="Piel J."/>
            <person name="Ashoor H."/>
            <person name="Bougouffa S."/>
            <person name="Bajic V.B."/>
            <person name="Ryu T."/>
            <person name="Ravasi T."/>
            <person name="Bayer T."/>
            <person name="Micklem G."/>
            <person name="Kim H."/>
            <person name="Bhak J."/>
            <person name="Lajeunesse T.C."/>
            <person name="Voolstra C.R."/>
        </authorList>
    </citation>
    <scope>NUCLEOTIDE SEQUENCE [LARGE SCALE GENOMIC DNA]</scope>
    <source>
        <strain evidence="5 6">CCMP2467</strain>
    </source>
</reference>
<keyword evidence="6" id="KW-1185">Reference proteome</keyword>
<dbReference type="Proteomes" id="UP000186817">
    <property type="component" value="Unassembled WGS sequence"/>
</dbReference>
<name>A0A1Q9C6A7_SYMMI</name>
<dbReference type="PANTHER" id="PTHR14819:SF25">
    <property type="entry name" value="CHROMOSOME UNDETERMINED SCAFFOLD_52, WHOLE GENOME SHOTGUN SEQUENCE"/>
    <property type="match status" value="1"/>
</dbReference>
<evidence type="ECO:0000259" key="4">
    <source>
        <dbReference type="PROSITE" id="PS51717"/>
    </source>
</evidence>
<dbReference type="EMBL" id="LSRX01001611">
    <property type="protein sequence ID" value="OLP78436.1"/>
    <property type="molecule type" value="Genomic_DNA"/>
</dbReference>
<dbReference type="InterPro" id="IPR030383">
    <property type="entry name" value="G_VLIG_dom"/>
</dbReference>
<dbReference type="PROSITE" id="PS51717">
    <property type="entry name" value="G_VLIG"/>
    <property type="match status" value="1"/>
</dbReference>
<evidence type="ECO:0000256" key="2">
    <source>
        <dbReference type="SAM" id="Phobius"/>
    </source>
</evidence>